<organism evidence="2 3">
    <name type="scientific">Phyllostomus discolor</name>
    <name type="common">pale spear-nosed bat</name>
    <dbReference type="NCBI Taxonomy" id="89673"/>
    <lineage>
        <taxon>Eukaryota</taxon>
        <taxon>Metazoa</taxon>
        <taxon>Chordata</taxon>
        <taxon>Craniata</taxon>
        <taxon>Vertebrata</taxon>
        <taxon>Euteleostomi</taxon>
        <taxon>Mammalia</taxon>
        <taxon>Eutheria</taxon>
        <taxon>Laurasiatheria</taxon>
        <taxon>Chiroptera</taxon>
        <taxon>Yangochiroptera</taxon>
        <taxon>Phyllostomidae</taxon>
        <taxon>Phyllostominae</taxon>
        <taxon>Phyllostomus</taxon>
    </lineage>
</organism>
<evidence type="ECO:0000313" key="2">
    <source>
        <dbReference type="Proteomes" id="UP000504628"/>
    </source>
</evidence>
<protein>
    <submittedName>
        <fullName evidence="3">Integrator complex subunit 6-like</fullName>
    </submittedName>
</protein>
<accession>A0A6J2MM22</accession>
<dbReference type="PANTHER" id="PTHR12957:SF22">
    <property type="entry name" value="INTEGRATOR COMPLEX SUBUNIT 6-LIKE"/>
    <property type="match status" value="1"/>
</dbReference>
<dbReference type="InterPro" id="IPR051113">
    <property type="entry name" value="Integrator_subunit6"/>
</dbReference>
<proteinExistence type="predicted"/>
<sequence length="95" mass="11412">MSEVGMTFNKTVQDPEKITADIKHQLMKEIRKFGRKYEKIFKLLEEVQGPLEVKKELVEFAIKEAARFKRRHLIQQLEEFLEKIHSDYFQDTPNM</sequence>
<keyword evidence="2" id="KW-1185">Reference proteome</keyword>
<dbReference type="Proteomes" id="UP000504628">
    <property type="component" value="Chromosome X"/>
</dbReference>
<dbReference type="GO" id="GO:0032039">
    <property type="term" value="C:integrator complex"/>
    <property type="evidence" value="ECO:0007669"/>
    <property type="project" value="TreeGrafter"/>
</dbReference>
<evidence type="ECO:0000259" key="1">
    <source>
        <dbReference type="Pfam" id="PF15300"/>
    </source>
</evidence>
<feature type="domain" description="INTS6/SAGE1/DDX26B/CT45 C-terminal" evidence="1">
    <location>
        <begin position="18"/>
        <end position="79"/>
    </location>
</feature>
<dbReference type="PANTHER" id="PTHR12957">
    <property type="entry name" value="DEAD/H BOX POLYPEPTIDE 26/DICE1-RELATED"/>
    <property type="match status" value="1"/>
</dbReference>
<dbReference type="InParanoid" id="A0A6J2MM22"/>
<dbReference type="KEGG" id="pdic:114505485"/>
<dbReference type="OrthoDB" id="9634952at2759"/>
<gene>
    <name evidence="3" type="primary">LOC114505485</name>
</gene>
<evidence type="ECO:0000313" key="3">
    <source>
        <dbReference type="RefSeq" id="XP_028379175.2"/>
    </source>
</evidence>
<dbReference type="GO" id="GO:0034472">
    <property type="term" value="P:snRNA 3'-end processing"/>
    <property type="evidence" value="ECO:0007669"/>
    <property type="project" value="TreeGrafter"/>
</dbReference>
<dbReference type="Pfam" id="PF15300">
    <property type="entry name" value="INT_SG_DDX_CT_C"/>
    <property type="match status" value="1"/>
</dbReference>
<dbReference type="AlphaFoldDB" id="A0A6J2MM22"/>
<dbReference type="InterPro" id="IPR029307">
    <property type="entry name" value="INT_SG_DDX_CT_C"/>
</dbReference>
<dbReference type="GeneID" id="114505485"/>
<reference evidence="3" key="1">
    <citation type="submission" date="2025-08" db="UniProtKB">
        <authorList>
            <consortium name="RefSeq"/>
        </authorList>
    </citation>
    <scope>IDENTIFICATION</scope>
    <source>
        <tissue evidence="3">Muscle</tissue>
    </source>
</reference>
<name>A0A6J2MM22_9CHIR</name>
<dbReference type="RefSeq" id="XP_028379175.2">
    <property type="nucleotide sequence ID" value="XM_028523374.2"/>
</dbReference>